<dbReference type="PANTHER" id="PTHR43079">
    <property type="entry name" value="PROBABLE CADMIUM/ZINC-TRANSPORTING ATPASE HMA1"/>
    <property type="match status" value="1"/>
</dbReference>
<evidence type="ECO:0000256" key="2">
    <source>
        <dbReference type="ARBA" id="ARBA00006024"/>
    </source>
</evidence>
<keyword evidence="7" id="KW-0460">Magnesium</keyword>
<dbReference type="PRINTS" id="PR00941">
    <property type="entry name" value="CDATPASE"/>
</dbReference>
<dbReference type="EMBL" id="WJHE01001251">
    <property type="protein sequence ID" value="MST34844.1"/>
    <property type="molecule type" value="Genomic_DNA"/>
</dbReference>
<dbReference type="SUPFAM" id="SSF81665">
    <property type="entry name" value="Calcium ATPase, transmembrane domain M"/>
    <property type="match status" value="1"/>
</dbReference>
<dbReference type="InterPro" id="IPR059000">
    <property type="entry name" value="ATPase_P-type_domA"/>
</dbReference>
<dbReference type="NCBIfam" id="TIGR01494">
    <property type="entry name" value="ATPase_P-type"/>
    <property type="match status" value="1"/>
</dbReference>
<sequence length="392" mass="40384">MATQAEVRWAALALVLFLLALAARGAGVGWAADVCFAGCYAAGGWEPGLAGLRALRDRSLDVDLLMVVAALVAAGIGQALDGALLIVIFSTSGALEAVSTRRTREAVTSLLTLAPERASRLDQDGTESIVDAEALRVGDRVVIRPGERIAADGRVLTGASDVDQASITGEPLPVAKTPGDEVFAGTLNGAGALTVEVTRPAAESVVARIVALVQRASETKARTQLFIDRVEQRYSIGMVTVTLALFVVPLLLGAALQPTLLRAMTFMIVASPCAVVLATMPPYLAAIANAGRHGVLVKSAVAMEQLGETTRVAFDKTGTLTRGVPRLDTVRTLTAGLGEQQLLAWAAGAEAASEHPLARAVLDAARARDLAVPAAGGFVSQPGRGVTATVDG</sequence>
<evidence type="ECO:0000259" key="12">
    <source>
        <dbReference type="Pfam" id="PF00122"/>
    </source>
</evidence>
<keyword evidence="14" id="KW-1185">Reference proteome</keyword>
<dbReference type="InterPro" id="IPR001757">
    <property type="entry name" value="P_typ_ATPase"/>
</dbReference>
<comment type="subcellular location">
    <subcellularLocation>
        <location evidence="1">Cell membrane</location>
        <topology evidence="1">Multi-pass membrane protein</topology>
    </subcellularLocation>
</comment>
<dbReference type="Proteomes" id="UP000437736">
    <property type="component" value="Unassembled WGS sequence"/>
</dbReference>
<name>A0ABW9QY93_9ACTN</name>
<evidence type="ECO:0000256" key="9">
    <source>
        <dbReference type="ARBA" id="ARBA00022989"/>
    </source>
</evidence>
<dbReference type="SUPFAM" id="SSF81653">
    <property type="entry name" value="Calcium ATPase, transduction domain A"/>
    <property type="match status" value="1"/>
</dbReference>
<evidence type="ECO:0000256" key="8">
    <source>
        <dbReference type="ARBA" id="ARBA00022967"/>
    </source>
</evidence>
<proteinExistence type="inferred from homology"/>
<feature type="transmembrane region" description="Helical" evidence="11">
    <location>
        <begin position="263"/>
        <end position="284"/>
    </location>
</feature>
<dbReference type="InterPro" id="IPR023299">
    <property type="entry name" value="ATPase_P-typ_cyto_dom_N"/>
</dbReference>
<feature type="domain" description="P-type ATPase A" evidence="12">
    <location>
        <begin position="113"/>
        <end position="214"/>
    </location>
</feature>
<dbReference type="PANTHER" id="PTHR43079:SF1">
    <property type="entry name" value="CADMIUM_ZINC-TRANSPORTING ATPASE HMA1, CHLOROPLASTIC-RELATED"/>
    <property type="match status" value="1"/>
</dbReference>
<dbReference type="SUPFAM" id="SSF81660">
    <property type="entry name" value="Metal cation-transporting ATPase, ATP-binding domain N"/>
    <property type="match status" value="1"/>
</dbReference>
<protein>
    <submittedName>
        <fullName evidence="13">HAD-IC family P-type ATPase</fullName>
    </submittedName>
</protein>
<gene>
    <name evidence="13" type="ORF">GHK86_19220</name>
</gene>
<evidence type="ECO:0000313" key="14">
    <source>
        <dbReference type="Proteomes" id="UP000437736"/>
    </source>
</evidence>
<comment type="caution">
    <text evidence="13">The sequence shown here is derived from an EMBL/GenBank/DDBJ whole genome shotgun (WGS) entry which is preliminary data.</text>
</comment>
<evidence type="ECO:0000256" key="4">
    <source>
        <dbReference type="ARBA" id="ARBA00022723"/>
    </source>
</evidence>
<evidence type="ECO:0000256" key="6">
    <source>
        <dbReference type="ARBA" id="ARBA00022840"/>
    </source>
</evidence>
<keyword evidence="3 11" id="KW-0812">Transmembrane</keyword>
<keyword evidence="6" id="KW-0067">ATP-binding</keyword>
<dbReference type="InterPro" id="IPR023298">
    <property type="entry name" value="ATPase_P-typ_TM_dom_sf"/>
</dbReference>
<dbReference type="Gene3D" id="3.40.50.1000">
    <property type="entry name" value="HAD superfamily/HAD-like"/>
    <property type="match status" value="1"/>
</dbReference>
<dbReference type="InterPro" id="IPR023214">
    <property type="entry name" value="HAD_sf"/>
</dbReference>
<dbReference type="InterPro" id="IPR018303">
    <property type="entry name" value="ATPase_P-typ_P_site"/>
</dbReference>
<accession>A0ABW9QY93</accession>
<keyword evidence="9 11" id="KW-1133">Transmembrane helix</keyword>
<keyword evidence="8" id="KW-1278">Translocase</keyword>
<dbReference type="InterPro" id="IPR008250">
    <property type="entry name" value="ATPase_P-typ_transduc_dom_A_sf"/>
</dbReference>
<keyword evidence="4" id="KW-0479">Metal-binding</keyword>
<dbReference type="PROSITE" id="PS00154">
    <property type="entry name" value="ATPASE_E1_E2"/>
    <property type="match status" value="1"/>
</dbReference>
<feature type="transmembrane region" description="Helical" evidence="11">
    <location>
        <begin position="234"/>
        <end position="257"/>
    </location>
</feature>
<dbReference type="InterPro" id="IPR051949">
    <property type="entry name" value="Cation_Transport_ATPase"/>
</dbReference>
<feature type="non-terminal residue" evidence="13">
    <location>
        <position position="392"/>
    </location>
</feature>
<evidence type="ECO:0000256" key="3">
    <source>
        <dbReference type="ARBA" id="ARBA00022692"/>
    </source>
</evidence>
<reference evidence="13 14" key="1">
    <citation type="submission" date="2019-11" db="EMBL/GenBank/DDBJ databases">
        <title>Acidiferrimicrobium australis gen. nov., sp. nov., an acidophilic and obligately heterotrophic, member of the Actinobacteria that catalyses dissimilatory oxido- reduction of iron isolated from metal-rich acidic water in Chile.</title>
        <authorList>
            <person name="Gonzalez D."/>
            <person name="Huber K."/>
            <person name="Hedrich S."/>
            <person name="Rojas-Villalobos C."/>
            <person name="Quatrini R."/>
            <person name="Dinamarca M.A."/>
            <person name="Schwarz A."/>
            <person name="Canales C."/>
            <person name="Nancucheo I."/>
        </authorList>
    </citation>
    <scope>NUCLEOTIDE SEQUENCE [LARGE SCALE GENOMIC DNA]</scope>
    <source>
        <strain evidence="13 14">USS-CCA1</strain>
    </source>
</reference>
<evidence type="ECO:0000256" key="11">
    <source>
        <dbReference type="SAM" id="Phobius"/>
    </source>
</evidence>
<evidence type="ECO:0000313" key="13">
    <source>
        <dbReference type="EMBL" id="MST34844.1"/>
    </source>
</evidence>
<evidence type="ECO:0000256" key="1">
    <source>
        <dbReference type="ARBA" id="ARBA00004651"/>
    </source>
</evidence>
<organism evidence="13 14">
    <name type="scientific">Acidiferrimicrobium australe</name>
    <dbReference type="NCBI Taxonomy" id="2664430"/>
    <lineage>
        <taxon>Bacteria</taxon>
        <taxon>Bacillati</taxon>
        <taxon>Actinomycetota</taxon>
        <taxon>Acidimicrobiia</taxon>
        <taxon>Acidimicrobiales</taxon>
        <taxon>Acidimicrobiaceae</taxon>
        <taxon>Acidiferrimicrobium</taxon>
    </lineage>
</organism>
<dbReference type="Pfam" id="PF00122">
    <property type="entry name" value="E1-E2_ATPase"/>
    <property type="match status" value="1"/>
</dbReference>
<feature type="transmembrane region" description="Helical" evidence="11">
    <location>
        <begin position="64"/>
        <end position="95"/>
    </location>
</feature>
<keyword evidence="5" id="KW-0547">Nucleotide-binding</keyword>
<evidence type="ECO:0000256" key="10">
    <source>
        <dbReference type="ARBA" id="ARBA00023136"/>
    </source>
</evidence>
<evidence type="ECO:0000256" key="7">
    <source>
        <dbReference type="ARBA" id="ARBA00022842"/>
    </source>
</evidence>
<comment type="similarity">
    <text evidence="2">Belongs to the cation transport ATPase (P-type) (TC 3.A.3) family. Type IB subfamily.</text>
</comment>
<evidence type="ECO:0000256" key="5">
    <source>
        <dbReference type="ARBA" id="ARBA00022741"/>
    </source>
</evidence>
<keyword evidence="10 11" id="KW-0472">Membrane</keyword>
<dbReference type="InterPro" id="IPR027256">
    <property type="entry name" value="P-typ_ATPase_IB"/>
</dbReference>
<dbReference type="Gene3D" id="3.40.1110.10">
    <property type="entry name" value="Calcium-transporting ATPase, cytoplasmic domain N"/>
    <property type="match status" value="1"/>
</dbReference>
<dbReference type="Gene3D" id="2.70.150.10">
    <property type="entry name" value="Calcium-transporting ATPase, cytoplasmic transduction domain A"/>
    <property type="match status" value="1"/>
</dbReference>